<feature type="compositionally biased region" description="Basic and acidic residues" evidence="1">
    <location>
        <begin position="363"/>
        <end position="400"/>
    </location>
</feature>
<dbReference type="EMBL" id="NQIK02000005">
    <property type="protein sequence ID" value="KAF7571185.1"/>
    <property type="molecule type" value="Genomic_DNA"/>
</dbReference>
<dbReference type="GO" id="GO:0003676">
    <property type="term" value="F:nucleic acid binding"/>
    <property type="evidence" value="ECO:0007669"/>
    <property type="project" value="InterPro"/>
</dbReference>
<dbReference type="RefSeq" id="XP_065962391.1">
    <property type="nucleotide sequence ID" value="XM_066107942.1"/>
</dbReference>
<feature type="region of interest" description="Disordered" evidence="1">
    <location>
        <begin position="363"/>
        <end position="470"/>
    </location>
</feature>
<dbReference type="Pfam" id="PF03184">
    <property type="entry name" value="DDE_1"/>
    <property type="match status" value="1"/>
</dbReference>
<dbReference type="KEGG" id="ptrr:90956805"/>
<evidence type="ECO:0000256" key="1">
    <source>
        <dbReference type="SAM" id="MobiDB-lite"/>
    </source>
</evidence>
<proteinExistence type="predicted"/>
<reference evidence="3" key="1">
    <citation type="journal article" date="2018" name="BMC Genomics">
        <title>Comparative genomics of the wheat fungal pathogen Pyrenophora tritici-repentis reveals chromosomal variations and genome plasticity.</title>
        <authorList>
            <person name="Moolhuijzen P."/>
            <person name="See P.T."/>
            <person name="Hane J.K."/>
            <person name="Shi G."/>
            <person name="Liu Z."/>
            <person name="Oliver R.P."/>
            <person name="Moffat C.S."/>
        </authorList>
    </citation>
    <scope>NUCLEOTIDE SEQUENCE [LARGE SCALE GENOMIC DNA]</scope>
    <source>
        <strain evidence="3">M4</strain>
    </source>
</reference>
<dbReference type="GeneID" id="90956805"/>
<accession>A0A834RWW2</accession>
<dbReference type="InterPro" id="IPR004875">
    <property type="entry name" value="DDE_SF_endonuclease_dom"/>
</dbReference>
<evidence type="ECO:0000259" key="2">
    <source>
        <dbReference type="Pfam" id="PF03184"/>
    </source>
</evidence>
<feature type="compositionally biased region" description="Basic and acidic residues" evidence="1">
    <location>
        <begin position="223"/>
        <end position="234"/>
    </location>
</feature>
<organism evidence="3 4">
    <name type="scientific">Pyrenophora tritici-repentis</name>
    <dbReference type="NCBI Taxonomy" id="45151"/>
    <lineage>
        <taxon>Eukaryota</taxon>
        <taxon>Fungi</taxon>
        <taxon>Dikarya</taxon>
        <taxon>Ascomycota</taxon>
        <taxon>Pezizomycotina</taxon>
        <taxon>Dothideomycetes</taxon>
        <taxon>Pleosporomycetidae</taxon>
        <taxon>Pleosporales</taxon>
        <taxon>Pleosporineae</taxon>
        <taxon>Pleosporaceae</taxon>
        <taxon>Pyrenophora</taxon>
    </lineage>
</organism>
<dbReference type="Proteomes" id="UP000245464">
    <property type="component" value="Chromosome 5"/>
</dbReference>
<protein>
    <submittedName>
        <fullName evidence="3">Trichoplein multi-domain protein</fullName>
    </submittedName>
</protein>
<gene>
    <name evidence="3" type="ORF">PtrM4_111870</name>
</gene>
<name>A0A834RWW2_9PLEO</name>
<feature type="domain" description="DDE-1" evidence="2">
    <location>
        <begin position="37"/>
        <end position="161"/>
    </location>
</feature>
<sequence>MDEKGFLVGITSRSKRIFSKRLYERKEVTEALQDGSREWTTLLACICADGTKIPPAIIYQGKGALRSGWVEDVEVNKHDVFVATSPSGWSNDNLGLAWLEQVFDRSTRKKARSSYRLLILDGHGSHLTMDFIEHCDQHKILLIPLDVVMFKPISSAYSSELTNHLHRSQGLTPVKKGDFFPLFWPAWITSFTSKNILKSFEATGVVPPNADAVLKRFRNTTSDGDKGPELEPKGNKSSGIQLRKLFNATVKDQTDEARKELSASIHSLQAHNDILNTENEGLRQALTLKKKHKKKSKPLDLQQRKEYHGGAVFWSPSKLREARVHEQVNRQEEEAEKLQKAQTKELKAAAALYKKKIAEEAKALRESAKEARAEERKKAAEEAAARRTQKEQEKRDRDSQKALQQSQRGKRAASKPPKGRQEERRSNNRGTEGAIETQPAPPVPPKTTRTRSIKAPKNSLNSTKASHAPK</sequence>
<dbReference type="AlphaFoldDB" id="A0A834RWW2"/>
<evidence type="ECO:0000313" key="3">
    <source>
        <dbReference type="EMBL" id="KAF7571185.1"/>
    </source>
</evidence>
<comment type="caution">
    <text evidence="3">The sequence shown here is derived from an EMBL/GenBank/DDBJ whole genome shotgun (WGS) entry which is preliminary data.</text>
</comment>
<feature type="region of interest" description="Disordered" evidence="1">
    <location>
        <begin position="219"/>
        <end position="238"/>
    </location>
</feature>
<evidence type="ECO:0000313" key="4">
    <source>
        <dbReference type="Proteomes" id="UP000245464"/>
    </source>
</evidence>
<feature type="compositionally biased region" description="Polar residues" evidence="1">
    <location>
        <begin position="458"/>
        <end position="470"/>
    </location>
</feature>